<evidence type="ECO:0000313" key="1">
    <source>
        <dbReference type="EMBL" id="KFM78165.1"/>
    </source>
</evidence>
<reference evidence="1 2" key="1">
    <citation type="submission" date="2013-11" db="EMBL/GenBank/DDBJ databases">
        <title>Genome sequencing of Stegodyphus mimosarum.</title>
        <authorList>
            <person name="Bechsgaard J."/>
        </authorList>
    </citation>
    <scope>NUCLEOTIDE SEQUENCE [LARGE SCALE GENOMIC DNA]</scope>
</reference>
<dbReference type="AlphaFoldDB" id="A0A087ULC6"/>
<evidence type="ECO:0000313" key="2">
    <source>
        <dbReference type="Proteomes" id="UP000054359"/>
    </source>
</evidence>
<dbReference type="Proteomes" id="UP000054359">
    <property type="component" value="Unassembled WGS sequence"/>
</dbReference>
<protein>
    <submittedName>
        <fullName evidence="1">Uncharacterized protein</fullName>
    </submittedName>
</protein>
<gene>
    <name evidence="1" type="ORF">X975_25414</name>
</gene>
<proteinExistence type="predicted"/>
<name>A0A087ULC6_STEMI</name>
<organism evidence="1 2">
    <name type="scientific">Stegodyphus mimosarum</name>
    <name type="common">African social velvet spider</name>
    <dbReference type="NCBI Taxonomy" id="407821"/>
    <lineage>
        <taxon>Eukaryota</taxon>
        <taxon>Metazoa</taxon>
        <taxon>Ecdysozoa</taxon>
        <taxon>Arthropoda</taxon>
        <taxon>Chelicerata</taxon>
        <taxon>Arachnida</taxon>
        <taxon>Araneae</taxon>
        <taxon>Araneomorphae</taxon>
        <taxon>Entelegynae</taxon>
        <taxon>Eresoidea</taxon>
        <taxon>Eresidae</taxon>
        <taxon>Stegodyphus</taxon>
    </lineage>
</organism>
<accession>A0A087ULC6</accession>
<sequence>MSLQIISKLISTVIHKSYAPFPFSQTQQYVKNACYQQPAN</sequence>
<keyword evidence="2" id="KW-1185">Reference proteome</keyword>
<feature type="non-terminal residue" evidence="1">
    <location>
        <position position="40"/>
    </location>
</feature>
<dbReference type="EMBL" id="KK120376">
    <property type="protein sequence ID" value="KFM78165.1"/>
    <property type="molecule type" value="Genomic_DNA"/>
</dbReference>